<comment type="caution">
    <text evidence="2">The sequence shown here is derived from an EMBL/GenBank/DDBJ whole genome shotgun (WGS) entry which is preliminary data.</text>
</comment>
<reference evidence="2 3" key="1">
    <citation type="submission" date="2017-01" db="EMBL/GenBank/DDBJ databases">
        <title>The cable genome- insights into the physiology and evolution of filamentous bacteria capable of sulfide oxidation via long distance electron transfer.</title>
        <authorList>
            <person name="Schreiber L."/>
            <person name="Bjerg J.T."/>
            <person name="Boggild A."/>
            <person name="Van De Vossenberg J."/>
            <person name="Meysman F."/>
            <person name="Nielsen L.P."/>
            <person name="Schramm A."/>
            <person name="Kjeldsen K.U."/>
        </authorList>
    </citation>
    <scope>NUCLEOTIDE SEQUENCE [LARGE SCALE GENOMIC DNA]</scope>
    <source>
        <strain evidence="2">A3</strain>
    </source>
</reference>
<dbReference type="EMBL" id="MTKR01000004">
    <property type="protein sequence ID" value="RWX50928.1"/>
    <property type="molecule type" value="Genomic_DNA"/>
</dbReference>
<organism evidence="2 3">
    <name type="scientific">Candidatus Electrothrix marina</name>
    <dbReference type="NCBI Taxonomy" id="1859130"/>
    <lineage>
        <taxon>Bacteria</taxon>
        <taxon>Pseudomonadati</taxon>
        <taxon>Thermodesulfobacteriota</taxon>
        <taxon>Desulfobulbia</taxon>
        <taxon>Desulfobulbales</taxon>
        <taxon>Desulfobulbaceae</taxon>
        <taxon>Candidatus Electrothrix</taxon>
    </lineage>
</organism>
<dbReference type="Pfam" id="PF00535">
    <property type="entry name" value="Glycos_transf_2"/>
    <property type="match status" value="1"/>
</dbReference>
<dbReference type="GO" id="GO:0016758">
    <property type="term" value="F:hexosyltransferase activity"/>
    <property type="evidence" value="ECO:0007669"/>
    <property type="project" value="UniProtKB-ARBA"/>
</dbReference>
<dbReference type="PANTHER" id="PTHR22916">
    <property type="entry name" value="GLYCOSYLTRANSFERASE"/>
    <property type="match status" value="1"/>
</dbReference>
<evidence type="ECO:0000313" key="3">
    <source>
        <dbReference type="Proteomes" id="UP000287615"/>
    </source>
</evidence>
<dbReference type="InterPro" id="IPR029044">
    <property type="entry name" value="Nucleotide-diphossugar_trans"/>
</dbReference>
<dbReference type="CDD" id="cd00761">
    <property type="entry name" value="Glyco_tranf_GTA_type"/>
    <property type="match status" value="1"/>
</dbReference>
<gene>
    <name evidence="2" type="ORF">VU00_10042</name>
</gene>
<sequence>MFFVSVVIPVFNAEKYVEKAVSSALQFDCVKEVILVEDCSTDLSLDVCKSIAHSNERVLLIRHSDKKNHGAGASFNLGITHASFHYVAILAADDFFLPNRFVAEKEIFRSDKSVDGVYGALGFEFLDRAGEKRHLENEFSITTLSELVPAGQLFENMAPIGGKGYFSGCALTVKKTLYDKVGLFDEYLTLSQDTHMWLRMALVGKLVPGSIEEPIAVRGVHAGNRIQDRGRLLSYRFYLFCSLLKWAKQHDISVQRRRIIWDNIYQHYSRSVYEKSQSVLVAKIKMLSFFVHHGITNPYLLSHKKYLSAFFRLFSI</sequence>
<accession>A0A3S3QL79</accession>
<dbReference type="SUPFAM" id="SSF53448">
    <property type="entry name" value="Nucleotide-diphospho-sugar transferases"/>
    <property type="match status" value="1"/>
</dbReference>
<keyword evidence="2" id="KW-0808">Transferase</keyword>
<name>A0A3S3QL79_9BACT</name>
<evidence type="ECO:0000313" key="2">
    <source>
        <dbReference type="EMBL" id="RWX50928.1"/>
    </source>
</evidence>
<dbReference type="PANTHER" id="PTHR22916:SF3">
    <property type="entry name" value="UDP-GLCNAC:BETAGAL BETA-1,3-N-ACETYLGLUCOSAMINYLTRANSFERASE-LIKE PROTEIN 1"/>
    <property type="match status" value="1"/>
</dbReference>
<evidence type="ECO:0000259" key="1">
    <source>
        <dbReference type="Pfam" id="PF00535"/>
    </source>
</evidence>
<dbReference type="AlphaFoldDB" id="A0A3S3QL79"/>
<feature type="domain" description="Glycosyltransferase 2-like" evidence="1">
    <location>
        <begin position="5"/>
        <end position="137"/>
    </location>
</feature>
<proteinExistence type="predicted"/>
<dbReference type="Proteomes" id="UP000287615">
    <property type="component" value="Unassembled WGS sequence"/>
</dbReference>
<dbReference type="Gene3D" id="3.90.550.10">
    <property type="entry name" value="Spore Coat Polysaccharide Biosynthesis Protein SpsA, Chain A"/>
    <property type="match status" value="1"/>
</dbReference>
<dbReference type="InterPro" id="IPR001173">
    <property type="entry name" value="Glyco_trans_2-like"/>
</dbReference>
<protein>
    <submittedName>
        <fullName evidence="2">Glycosyl transferase family 2</fullName>
    </submittedName>
</protein>